<proteinExistence type="inferred from homology"/>
<dbReference type="OrthoDB" id="5839at2759"/>
<dbReference type="AlphaFoldDB" id="A0A7J7IFP4"/>
<keyword evidence="8" id="KW-1185">Reference proteome</keyword>
<reference evidence="7 8" key="1">
    <citation type="journal article" date="2020" name="J. Phycol.">
        <title>Comparative genome analysis reveals Cyanidiococcus gen. nov., a new extremophilic red algal genus sister to Cyanidioschyzon (Cyanidioschyzonaceae, Rhodophyta).</title>
        <authorList>
            <person name="Liu S.-L."/>
            <person name="Chiang Y.-R."/>
            <person name="Yoon H.S."/>
            <person name="Fu H.-Y."/>
        </authorList>
    </citation>
    <scope>NUCLEOTIDE SEQUENCE [LARGE SCALE GENOMIC DNA]</scope>
    <source>
        <strain evidence="7 8">THAL066</strain>
    </source>
</reference>
<accession>A0A7J7IFP4</accession>
<comment type="subunit">
    <text evidence="6">Binds to RNA polymerase II (RNAPII).</text>
</comment>
<dbReference type="PANTHER" id="PTHR21231">
    <property type="entry name" value="XPA-BINDING PROTEIN 1-RELATED"/>
    <property type="match status" value="1"/>
</dbReference>
<evidence type="ECO:0000313" key="8">
    <source>
        <dbReference type="Proteomes" id="UP000530660"/>
    </source>
</evidence>
<dbReference type="InterPro" id="IPR004130">
    <property type="entry name" value="Gpn"/>
</dbReference>
<comment type="function">
    <text evidence="6">Small GTPase required for proper nuclear import of RNA polymerase II and III (RNAPII and RNAPIII). May act at an RNAP assembly step prior to nuclear import.</text>
</comment>
<sequence>MFAQLVMGPAGSGKSTYCYAVQQHGQVVGQTVHVVNLDPAAERFEYAPVADIRELVTVSDVAEELNLGPNGSLIYCMEYLLEDQEWLEQIISDMAEDDYLLFDMPGQVELYTHFECIRQFVYLIQHQYQVRVCGVFLLDAQFLADAAKFFAGSLTAMAAMLHLGVPHLNVLSKVDLLHRQTTEQYHSLGTRFETPSRTEEATAAESEQALDDLLERFLNPDIPSLVAELEGQMDARYRALHERIGALLEEYSIVQFFPYSVADEDSVGELLLQANLLLQYDDERDVRVHPELD</sequence>
<evidence type="ECO:0000313" key="7">
    <source>
        <dbReference type="EMBL" id="KAF6001838.1"/>
    </source>
</evidence>
<evidence type="ECO:0000256" key="6">
    <source>
        <dbReference type="RuleBase" id="RU365059"/>
    </source>
</evidence>
<evidence type="ECO:0000256" key="5">
    <source>
        <dbReference type="ARBA" id="ARBA00023134"/>
    </source>
</evidence>
<evidence type="ECO:0000256" key="3">
    <source>
        <dbReference type="ARBA" id="ARBA00022741"/>
    </source>
</evidence>
<gene>
    <name evidence="7" type="primary">GPN3</name>
    <name evidence="7" type="ORF">F1559_004121</name>
</gene>
<keyword evidence="3 6" id="KW-0547">Nucleotide-binding</keyword>
<dbReference type="GO" id="GO:0005525">
    <property type="term" value="F:GTP binding"/>
    <property type="evidence" value="ECO:0007669"/>
    <property type="project" value="UniProtKB-KW"/>
</dbReference>
<dbReference type="PANTHER" id="PTHR21231:SF7">
    <property type="entry name" value="GPN-LOOP GTPASE 3"/>
    <property type="match status" value="1"/>
</dbReference>
<evidence type="ECO:0000256" key="4">
    <source>
        <dbReference type="ARBA" id="ARBA00022801"/>
    </source>
</evidence>
<dbReference type="CDD" id="cd17872">
    <property type="entry name" value="GPN3"/>
    <property type="match status" value="1"/>
</dbReference>
<comment type="caution">
    <text evidence="7">The sequence shown here is derived from an EMBL/GenBank/DDBJ whole genome shotgun (WGS) entry which is preliminary data.</text>
</comment>
<dbReference type="EMBL" id="VWRR01000013">
    <property type="protein sequence ID" value="KAF6001838.1"/>
    <property type="molecule type" value="Genomic_DNA"/>
</dbReference>
<dbReference type="InterPro" id="IPR027417">
    <property type="entry name" value="P-loop_NTPase"/>
</dbReference>
<protein>
    <recommendedName>
        <fullName evidence="2 6">GPN-loop GTPase 3</fullName>
    </recommendedName>
</protein>
<dbReference type="Proteomes" id="UP000530660">
    <property type="component" value="Unassembled WGS sequence"/>
</dbReference>
<keyword evidence="5 6" id="KW-0342">GTP-binding</keyword>
<dbReference type="GO" id="GO:0003924">
    <property type="term" value="F:GTPase activity"/>
    <property type="evidence" value="ECO:0007669"/>
    <property type="project" value="TreeGrafter"/>
</dbReference>
<keyword evidence="4 6" id="KW-0378">Hydrolase</keyword>
<comment type="similarity">
    <text evidence="1 6">Belongs to the GPN-loop GTPase family.</text>
</comment>
<evidence type="ECO:0000256" key="1">
    <source>
        <dbReference type="ARBA" id="ARBA00005290"/>
    </source>
</evidence>
<organism evidence="7 8">
    <name type="scientific">Cyanidiococcus yangmingshanensis</name>
    <dbReference type="NCBI Taxonomy" id="2690220"/>
    <lineage>
        <taxon>Eukaryota</taxon>
        <taxon>Rhodophyta</taxon>
        <taxon>Bangiophyceae</taxon>
        <taxon>Cyanidiales</taxon>
        <taxon>Cyanidiaceae</taxon>
        <taxon>Cyanidiococcus</taxon>
    </lineage>
</organism>
<dbReference type="InterPro" id="IPR030228">
    <property type="entry name" value="Gpn3"/>
</dbReference>
<name>A0A7J7IFP4_9RHOD</name>
<dbReference type="Gene3D" id="3.40.50.300">
    <property type="entry name" value="P-loop containing nucleotide triphosphate hydrolases"/>
    <property type="match status" value="1"/>
</dbReference>
<dbReference type="SUPFAM" id="SSF52540">
    <property type="entry name" value="P-loop containing nucleoside triphosphate hydrolases"/>
    <property type="match status" value="1"/>
</dbReference>
<evidence type="ECO:0000256" key="2">
    <source>
        <dbReference type="ARBA" id="ARBA00014587"/>
    </source>
</evidence>
<dbReference type="Pfam" id="PF03029">
    <property type="entry name" value="ATP_bind_1"/>
    <property type="match status" value="1"/>
</dbReference>